<keyword evidence="5 6" id="KW-0472">Membrane</keyword>
<evidence type="ECO:0008006" key="9">
    <source>
        <dbReference type="Google" id="ProtNLM"/>
    </source>
</evidence>
<dbReference type="EMBL" id="AGXF01000008">
    <property type="protein sequence ID" value="EIY19864.1"/>
    <property type="molecule type" value="Genomic_DNA"/>
</dbReference>
<evidence type="ECO:0000256" key="3">
    <source>
        <dbReference type="ARBA" id="ARBA00022692"/>
    </source>
</evidence>
<name>I9EIE8_9BACE</name>
<proteinExistence type="predicted"/>
<keyword evidence="2" id="KW-1003">Cell membrane</keyword>
<dbReference type="HOGENOM" id="CLU_044954_1_0_10"/>
<feature type="transmembrane region" description="Helical" evidence="6">
    <location>
        <begin position="88"/>
        <end position="109"/>
    </location>
</feature>
<dbReference type="PATRIC" id="fig|997873.3.peg.2412"/>
<evidence type="ECO:0000256" key="2">
    <source>
        <dbReference type="ARBA" id="ARBA00022475"/>
    </source>
</evidence>
<protein>
    <recommendedName>
        <fullName evidence="9">Polysaccharide biosynthesis protein C-terminal domain-containing protein</fullName>
    </recommendedName>
</protein>
<feature type="transmembrane region" description="Helical" evidence="6">
    <location>
        <begin position="129"/>
        <end position="150"/>
    </location>
</feature>
<dbReference type="PANTHER" id="PTHR30250">
    <property type="entry name" value="PST FAMILY PREDICTED COLANIC ACID TRANSPORTER"/>
    <property type="match status" value="1"/>
</dbReference>
<evidence type="ECO:0000256" key="4">
    <source>
        <dbReference type="ARBA" id="ARBA00022989"/>
    </source>
</evidence>
<keyword evidence="4 6" id="KW-1133">Transmembrane helix</keyword>
<gene>
    <name evidence="7" type="ORF">HMPREF1061_02311</name>
</gene>
<organism evidence="7 8">
    <name type="scientific">Bacteroides caccae CL03T12C61</name>
    <dbReference type="NCBI Taxonomy" id="997873"/>
    <lineage>
        <taxon>Bacteria</taxon>
        <taxon>Pseudomonadati</taxon>
        <taxon>Bacteroidota</taxon>
        <taxon>Bacteroidia</taxon>
        <taxon>Bacteroidales</taxon>
        <taxon>Bacteroidaceae</taxon>
        <taxon>Bacteroides</taxon>
    </lineage>
</organism>
<keyword evidence="8" id="KW-1185">Reference proteome</keyword>
<dbReference type="PANTHER" id="PTHR30250:SF11">
    <property type="entry name" value="O-ANTIGEN TRANSPORTER-RELATED"/>
    <property type="match status" value="1"/>
</dbReference>
<comment type="subcellular location">
    <subcellularLocation>
        <location evidence="1">Cell membrane</location>
        <topology evidence="1">Multi-pass membrane protein</topology>
    </subcellularLocation>
</comment>
<feature type="transmembrane region" description="Helical" evidence="6">
    <location>
        <begin position="23"/>
        <end position="45"/>
    </location>
</feature>
<feature type="transmembrane region" description="Helical" evidence="6">
    <location>
        <begin position="241"/>
        <end position="263"/>
    </location>
</feature>
<dbReference type="InterPro" id="IPR050833">
    <property type="entry name" value="Poly_Biosynth_Transport"/>
</dbReference>
<accession>I9EIE8</accession>
<evidence type="ECO:0000313" key="8">
    <source>
        <dbReference type="Proteomes" id="UP000002965"/>
    </source>
</evidence>
<evidence type="ECO:0000256" key="1">
    <source>
        <dbReference type="ARBA" id="ARBA00004651"/>
    </source>
</evidence>
<feature type="transmembrane region" description="Helical" evidence="6">
    <location>
        <begin position="212"/>
        <end position="235"/>
    </location>
</feature>
<comment type="caution">
    <text evidence="7">The sequence shown here is derived from an EMBL/GenBank/DDBJ whole genome shotgun (WGS) entry which is preliminary data.</text>
</comment>
<evidence type="ECO:0000313" key="7">
    <source>
        <dbReference type="EMBL" id="EIY19864.1"/>
    </source>
</evidence>
<sequence>MLGFFLLQGFINWNQILNVDSQINLNSVIIVVFTFFCLTFVFKFIGNIFLAAQLSAVNDFLIFLGNLLALIIIIIMKSMIPGSLYNIAFVYSLSPVIVYLLAYPFTFYIKYPNLRPTIYLVKIKYAKDLLGLGLQFFIIQIGCLILFATANVMISQMFGPDQVTIYNLSYKYFSVLTMAFSIVISPLWSAITEAYVRKDFKWIQMVMKRMMSIWLVSIIVGVFMLLFSGIVYRIWVGSEIAIPFSLSIVVLIYVSLNAWTGMFASFVNGVGKLRIQLYCTIFSSLFFIPVAIIMGKLLGVGGVCIAMSIALVPYAILLPLQYKKLLSKSLRGVWNK</sequence>
<dbReference type="GO" id="GO:0005886">
    <property type="term" value="C:plasma membrane"/>
    <property type="evidence" value="ECO:0007669"/>
    <property type="project" value="UniProtKB-SubCell"/>
</dbReference>
<dbReference type="Proteomes" id="UP000002965">
    <property type="component" value="Unassembled WGS sequence"/>
</dbReference>
<reference evidence="7 8" key="1">
    <citation type="submission" date="2012-02" db="EMBL/GenBank/DDBJ databases">
        <title>The Genome Sequence of Bacteroides caccae CL03T12C61.</title>
        <authorList>
            <consortium name="The Broad Institute Genome Sequencing Platform"/>
            <person name="Earl A."/>
            <person name="Ward D."/>
            <person name="Feldgarden M."/>
            <person name="Gevers D."/>
            <person name="Zitomersky N.L."/>
            <person name="Coyne M.J."/>
            <person name="Comstock L.E."/>
            <person name="Young S.K."/>
            <person name="Zeng Q."/>
            <person name="Gargeya S."/>
            <person name="Fitzgerald M."/>
            <person name="Haas B."/>
            <person name="Abouelleil A."/>
            <person name="Alvarado L."/>
            <person name="Arachchi H.M."/>
            <person name="Berlin A."/>
            <person name="Chapman S.B."/>
            <person name="Gearin G."/>
            <person name="Goldberg J."/>
            <person name="Griggs A."/>
            <person name="Gujja S."/>
            <person name="Hansen M."/>
            <person name="Heiman D."/>
            <person name="Howarth C."/>
            <person name="Larimer J."/>
            <person name="Lui A."/>
            <person name="MacDonald P.J.P."/>
            <person name="McCowen C."/>
            <person name="Montmayeur A."/>
            <person name="Murphy C."/>
            <person name="Neiman D."/>
            <person name="Pearson M."/>
            <person name="Priest M."/>
            <person name="Roberts A."/>
            <person name="Saif S."/>
            <person name="Shea T."/>
            <person name="Sisk P."/>
            <person name="Stolte C."/>
            <person name="Sykes S."/>
            <person name="Wortman J."/>
            <person name="Nusbaum C."/>
            <person name="Birren B."/>
        </authorList>
    </citation>
    <scope>NUCLEOTIDE SEQUENCE [LARGE SCALE GENOMIC DNA]</scope>
    <source>
        <strain evidence="7 8">CL03T12C61</strain>
    </source>
</reference>
<evidence type="ECO:0000256" key="6">
    <source>
        <dbReference type="SAM" id="Phobius"/>
    </source>
</evidence>
<keyword evidence="3 6" id="KW-0812">Transmembrane</keyword>
<feature type="transmembrane region" description="Helical" evidence="6">
    <location>
        <begin position="170"/>
        <end position="191"/>
    </location>
</feature>
<evidence type="ECO:0000256" key="5">
    <source>
        <dbReference type="ARBA" id="ARBA00023136"/>
    </source>
</evidence>
<feature type="transmembrane region" description="Helical" evidence="6">
    <location>
        <begin position="275"/>
        <end position="294"/>
    </location>
</feature>
<feature type="transmembrane region" description="Helical" evidence="6">
    <location>
        <begin position="300"/>
        <end position="320"/>
    </location>
</feature>
<dbReference type="AlphaFoldDB" id="I9EIE8"/>
<feature type="transmembrane region" description="Helical" evidence="6">
    <location>
        <begin position="57"/>
        <end position="76"/>
    </location>
</feature>